<name>A0A5Q0UF82_9ARCH</name>
<gene>
    <name evidence="9" type="primary">flaJ</name>
    <name evidence="9" type="ORF">LC1Nh_0351</name>
</gene>
<organism evidence="9 10">
    <name type="scientific">Candidatus Nanohalobium constans</name>
    <dbReference type="NCBI Taxonomy" id="2565781"/>
    <lineage>
        <taxon>Archaea</taxon>
        <taxon>Candidatus Nanohalarchaeota</taxon>
        <taxon>Candidatus Nanohalobia</taxon>
        <taxon>Candidatus Nanohalobiales</taxon>
        <taxon>Candidatus Nanohalobiaceae</taxon>
        <taxon>Candidatus Nanohalobium</taxon>
    </lineage>
</organism>
<dbReference type="AlphaFoldDB" id="A0A5Q0UF82"/>
<protein>
    <submittedName>
        <fullName evidence="9">Archaeal flagellar protein FlaJ</fullName>
    </submittedName>
</protein>
<dbReference type="PANTHER" id="PTHR35402:SF1">
    <property type="entry name" value="TYPE II SECRETION SYSTEM PROTEIN GSPF DOMAIN-CONTAINING PROTEIN"/>
    <property type="match status" value="1"/>
</dbReference>
<keyword evidence="3 7" id="KW-0812">Transmembrane</keyword>
<feature type="transmembrane region" description="Helical" evidence="7">
    <location>
        <begin position="259"/>
        <end position="282"/>
    </location>
</feature>
<comment type="subcellular location">
    <subcellularLocation>
        <location evidence="1">Cell membrane</location>
        <topology evidence="1">Multi-pass membrane protein</topology>
    </subcellularLocation>
</comment>
<evidence type="ECO:0000313" key="9">
    <source>
        <dbReference type="EMBL" id="QGA80252.1"/>
    </source>
</evidence>
<dbReference type="PANTHER" id="PTHR35402">
    <property type="entry name" value="INTEGRAL MEMBRANE PROTEIN-RELATED"/>
    <property type="match status" value="1"/>
</dbReference>
<keyword evidence="5 7" id="KW-0472">Membrane</keyword>
<evidence type="ECO:0000256" key="5">
    <source>
        <dbReference type="ARBA" id="ARBA00023136"/>
    </source>
</evidence>
<dbReference type="OrthoDB" id="12374at2157"/>
<keyword evidence="9" id="KW-0966">Cell projection</keyword>
<keyword evidence="4 7" id="KW-1133">Transmembrane helix</keyword>
<dbReference type="Proteomes" id="UP000377803">
    <property type="component" value="Chromosome"/>
</dbReference>
<keyword evidence="10" id="KW-1185">Reference proteome</keyword>
<dbReference type="GeneID" id="42364734"/>
<evidence type="ECO:0000313" key="10">
    <source>
        <dbReference type="Proteomes" id="UP000377803"/>
    </source>
</evidence>
<evidence type="ECO:0000256" key="1">
    <source>
        <dbReference type="ARBA" id="ARBA00004651"/>
    </source>
</evidence>
<feature type="transmembrane region" description="Helical" evidence="7">
    <location>
        <begin position="43"/>
        <end position="68"/>
    </location>
</feature>
<evidence type="ECO:0000256" key="3">
    <source>
        <dbReference type="ARBA" id="ARBA00022692"/>
    </source>
</evidence>
<evidence type="ECO:0000256" key="6">
    <source>
        <dbReference type="SAM" id="Coils"/>
    </source>
</evidence>
<keyword evidence="6" id="KW-0175">Coiled coil</keyword>
<feature type="coiled-coil region" evidence="6">
    <location>
        <begin position="201"/>
        <end position="228"/>
    </location>
</feature>
<dbReference type="InterPro" id="IPR018076">
    <property type="entry name" value="T2SS_GspF_dom"/>
</dbReference>
<keyword evidence="9" id="KW-0282">Flagellum</keyword>
<feature type="domain" description="Type II secretion system protein GspF" evidence="8">
    <location>
        <begin position="117"/>
        <end position="240"/>
    </location>
</feature>
<dbReference type="KEGG" id="ncon:LC1Nh_0351"/>
<feature type="transmembrane region" description="Helical" evidence="7">
    <location>
        <begin position="74"/>
        <end position="96"/>
    </location>
</feature>
<keyword evidence="9" id="KW-0969">Cilium</keyword>
<evidence type="ECO:0000256" key="4">
    <source>
        <dbReference type="ARBA" id="ARBA00022989"/>
    </source>
</evidence>
<dbReference type="EMBL" id="CP040089">
    <property type="protein sequence ID" value="QGA80252.1"/>
    <property type="molecule type" value="Genomic_DNA"/>
</dbReference>
<feature type="transmembrane region" description="Helical" evidence="7">
    <location>
        <begin position="222"/>
        <end position="247"/>
    </location>
</feature>
<reference evidence="10" key="1">
    <citation type="submission" date="2019-05" db="EMBL/GenBank/DDBJ databases">
        <title>Candidatus Nanohalobium constans, a novel model system to study the DPANN nano-sized archaea: genomic and physiological characterization of a nanoarchaeon co-cultured with its chitinotrophic host.</title>
        <authorList>
            <person name="La Cono V."/>
            <person name="Arcadi E."/>
            <person name="Crisafi F."/>
            <person name="Denaro R."/>
            <person name="La Spada G."/>
            <person name="Messina E."/>
            <person name="Smedile F."/>
            <person name="Toshchakov S.V."/>
            <person name="Shevchenko M.A."/>
            <person name="Golyshin P.N."/>
            <person name="Golyshina O.V."/>
            <person name="Ferrer M."/>
            <person name="Rohde M."/>
            <person name="Mushegian A."/>
            <person name="Sorokin D.Y."/>
            <person name="Giuliano L."/>
            <person name="Yakimov M.M."/>
        </authorList>
    </citation>
    <scope>NUCLEOTIDE SEQUENCE [LARGE SCALE GENOMIC DNA]</scope>
    <source>
        <strain evidence="10">LC1Nh</strain>
    </source>
</reference>
<proteinExistence type="predicted"/>
<sequence>MLEDYSDFCYEAVGSIALKYIDNFEGLRRQLSKANIEITLPEYVSMMFFTSAAVAVGSLLFFGLIFTLSMGLPGLVFAFVLTMILGSFSAAAFYLYPGIMMKSRASKIRDTLPFATMYLSTLAGTGTSLPEIFKNLAEVDEYGEVSKEAEKISRDIETFGMDAGEAMERAANRTPSEDFKELVWGINHVITTGGSLKQFLQQRSERLMEDYRRRVEEFSEQLSLLVEMYITVIIVGSIIFTSMTAVISSFSSSISPSLLVNIQVVAVFFGIPMISAMFIILVDGMSPGGIR</sequence>
<evidence type="ECO:0000256" key="2">
    <source>
        <dbReference type="ARBA" id="ARBA00022475"/>
    </source>
</evidence>
<accession>A0A5Q0UF82</accession>
<dbReference type="RefSeq" id="WP_153549990.1">
    <property type="nucleotide sequence ID" value="NZ_CP040089.1"/>
</dbReference>
<evidence type="ECO:0000259" key="8">
    <source>
        <dbReference type="Pfam" id="PF00482"/>
    </source>
</evidence>
<dbReference type="InterPro" id="IPR056569">
    <property type="entry name" value="ArlJ-like"/>
</dbReference>
<keyword evidence="2" id="KW-1003">Cell membrane</keyword>
<dbReference type="GO" id="GO:0005886">
    <property type="term" value="C:plasma membrane"/>
    <property type="evidence" value="ECO:0007669"/>
    <property type="project" value="UniProtKB-SubCell"/>
</dbReference>
<dbReference type="Pfam" id="PF00482">
    <property type="entry name" value="T2SSF"/>
    <property type="match status" value="1"/>
</dbReference>
<evidence type="ECO:0000256" key="7">
    <source>
        <dbReference type="SAM" id="Phobius"/>
    </source>
</evidence>